<dbReference type="PROSITE" id="PS50983">
    <property type="entry name" value="FE_B12_PBP"/>
    <property type="match status" value="1"/>
</dbReference>
<evidence type="ECO:0000256" key="5">
    <source>
        <dbReference type="SAM" id="MobiDB-lite"/>
    </source>
</evidence>
<protein>
    <submittedName>
        <fullName evidence="8">Iron-siderophore ABC transporter substrate-binding protein</fullName>
    </submittedName>
</protein>
<evidence type="ECO:0000256" key="2">
    <source>
        <dbReference type="ARBA" id="ARBA00008814"/>
    </source>
</evidence>
<evidence type="ECO:0000313" key="8">
    <source>
        <dbReference type="EMBL" id="MFC3759949.1"/>
    </source>
</evidence>
<evidence type="ECO:0000256" key="4">
    <source>
        <dbReference type="ARBA" id="ARBA00022729"/>
    </source>
</evidence>
<evidence type="ECO:0000259" key="7">
    <source>
        <dbReference type="PROSITE" id="PS50983"/>
    </source>
</evidence>
<evidence type="ECO:0000256" key="6">
    <source>
        <dbReference type="SAM" id="SignalP"/>
    </source>
</evidence>
<name>A0ABV7Y5A2_9ACTN</name>
<organism evidence="8 9">
    <name type="scientific">Tenggerimyces flavus</name>
    <dbReference type="NCBI Taxonomy" id="1708749"/>
    <lineage>
        <taxon>Bacteria</taxon>
        <taxon>Bacillati</taxon>
        <taxon>Actinomycetota</taxon>
        <taxon>Actinomycetes</taxon>
        <taxon>Propionibacteriales</taxon>
        <taxon>Nocardioidaceae</taxon>
        <taxon>Tenggerimyces</taxon>
    </lineage>
</organism>
<feature type="chain" id="PRO_5045691529" evidence="6">
    <location>
        <begin position="22"/>
        <end position="358"/>
    </location>
</feature>
<gene>
    <name evidence="8" type="ORF">ACFOUW_03810</name>
</gene>
<accession>A0ABV7Y5A2</accession>
<keyword evidence="9" id="KW-1185">Reference proteome</keyword>
<dbReference type="EMBL" id="JBHRZH010000004">
    <property type="protein sequence ID" value="MFC3759949.1"/>
    <property type="molecule type" value="Genomic_DNA"/>
</dbReference>
<dbReference type="Proteomes" id="UP001595699">
    <property type="component" value="Unassembled WGS sequence"/>
</dbReference>
<keyword evidence="4 6" id="KW-0732">Signal</keyword>
<dbReference type="PANTHER" id="PTHR30532">
    <property type="entry name" value="IRON III DICITRATE-BINDING PERIPLASMIC PROTEIN"/>
    <property type="match status" value="1"/>
</dbReference>
<dbReference type="Gene3D" id="3.40.50.1980">
    <property type="entry name" value="Nitrogenase molybdenum iron protein domain"/>
    <property type="match status" value="2"/>
</dbReference>
<evidence type="ECO:0000313" key="9">
    <source>
        <dbReference type="Proteomes" id="UP001595699"/>
    </source>
</evidence>
<sequence length="358" mass="37629">MTVLSAAIAAAALFLATACGSGGTEANVANPGETGDSGETAGTTAEPQQAAFPVSIKHKYGATEITEAPKRVVAVGLVEQDALLALGIVPVGTSEWFGEQPGAIFPWAKAAYDKLGGELPTVLPQADGIQYEKVAALQPDLIIALYSDLTKKDYDTLTAIAPVVANPAEYPGYGIGWEELTTKVGQAVGKAPEAQKLIDEVKAKIETVKKEHPEFAGKSGLMATPYQGMFVYGSDDPRSRLLTSLGFTLPPDLDKAIGDKFGANIAAERMDLIDTDVLVMIIDTYAKDRAALNKNPLYADLSVVKEGRDLLIETNTPVGAATSFISVLSLPFLLDDVVPRIAAAVDDDPATKVEPVKA</sequence>
<dbReference type="InterPro" id="IPR051313">
    <property type="entry name" value="Bact_iron-sidero_bind"/>
</dbReference>
<comment type="subcellular location">
    <subcellularLocation>
        <location evidence="1">Cell envelope</location>
    </subcellularLocation>
</comment>
<comment type="caution">
    <text evidence="8">The sequence shown here is derived from an EMBL/GenBank/DDBJ whole genome shotgun (WGS) entry which is preliminary data.</text>
</comment>
<dbReference type="InterPro" id="IPR002491">
    <property type="entry name" value="ABC_transptr_periplasmic_BD"/>
</dbReference>
<feature type="region of interest" description="Disordered" evidence="5">
    <location>
        <begin position="27"/>
        <end position="46"/>
    </location>
</feature>
<feature type="signal peptide" evidence="6">
    <location>
        <begin position="1"/>
        <end position="21"/>
    </location>
</feature>
<dbReference type="SUPFAM" id="SSF53807">
    <property type="entry name" value="Helical backbone' metal receptor"/>
    <property type="match status" value="1"/>
</dbReference>
<keyword evidence="3" id="KW-0813">Transport</keyword>
<dbReference type="RefSeq" id="WP_205120220.1">
    <property type="nucleotide sequence ID" value="NZ_JAFBCM010000001.1"/>
</dbReference>
<evidence type="ECO:0000256" key="3">
    <source>
        <dbReference type="ARBA" id="ARBA00022448"/>
    </source>
</evidence>
<comment type="similarity">
    <text evidence="2">Belongs to the bacterial solute-binding protein 8 family.</text>
</comment>
<feature type="domain" description="Fe/B12 periplasmic-binding" evidence="7">
    <location>
        <begin position="71"/>
        <end position="345"/>
    </location>
</feature>
<evidence type="ECO:0000256" key="1">
    <source>
        <dbReference type="ARBA" id="ARBA00004196"/>
    </source>
</evidence>
<reference evidence="9" key="1">
    <citation type="journal article" date="2019" name="Int. J. Syst. Evol. Microbiol.">
        <title>The Global Catalogue of Microorganisms (GCM) 10K type strain sequencing project: providing services to taxonomists for standard genome sequencing and annotation.</title>
        <authorList>
            <consortium name="The Broad Institute Genomics Platform"/>
            <consortium name="The Broad Institute Genome Sequencing Center for Infectious Disease"/>
            <person name="Wu L."/>
            <person name="Ma J."/>
        </authorList>
    </citation>
    <scope>NUCLEOTIDE SEQUENCE [LARGE SCALE GENOMIC DNA]</scope>
    <source>
        <strain evidence="9">CGMCC 4.7241</strain>
    </source>
</reference>
<dbReference type="Pfam" id="PF01497">
    <property type="entry name" value="Peripla_BP_2"/>
    <property type="match status" value="1"/>
</dbReference>
<proteinExistence type="inferred from homology"/>
<dbReference type="PANTHER" id="PTHR30532:SF24">
    <property type="entry name" value="FERRIC ENTEROBACTIN-BINDING PERIPLASMIC PROTEIN FEPB"/>
    <property type="match status" value="1"/>
</dbReference>
<dbReference type="CDD" id="cd01146">
    <property type="entry name" value="FhuD"/>
    <property type="match status" value="1"/>
</dbReference>